<keyword evidence="1" id="KW-0472">Membrane</keyword>
<keyword evidence="3" id="KW-1185">Reference proteome</keyword>
<accession>A0A1D1UYE9</accession>
<dbReference type="EMBL" id="BDGG01000002">
    <property type="protein sequence ID" value="GAU91188.1"/>
    <property type="molecule type" value="Genomic_DNA"/>
</dbReference>
<evidence type="ECO:0000313" key="2">
    <source>
        <dbReference type="EMBL" id="GAU91188.1"/>
    </source>
</evidence>
<keyword evidence="1" id="KW-1133">Transmembrane helix</keyword>
<feature type="transmembrane region" description="Helical" evidence="1">
    <location>
        <begin position="186"/>
        <end position="209"/>
    </location>
</feature>
<protein>
    <recommendedName>
        <fullName evidence="4">Ionotropic glutamate receptor C-terminal domain-containing protein</fullName>
    </recommendedName>
</protein>
<dbReference type="Proteomes" id="UP000186922">
    <property type="component" value="Unassembled WGS sequence"/>
</dbReference>
<comment type="caution">
    <text evidence="2">The sequence shown here is derived from an EMBL/GenBank/DDBJ whole genome shotgun (WGS) entry which is preliminary data.</text>
</comment>
<evidence type="ECO:0000256" key="1">
    <source>
        <dbReference type="SAM" id="Phobius"/>
    </source>
</evidence>
<reference evidence="2 3" key="1">
    <citation type="journal article" date="2016" name="Nat. Commun.">
        <title>Extremotolerant tardigrade genome and improved radiotolerance of human cultured cells by tardigrade-unique protein.</title>
        <authorList>
            <person name="Hashimoto T."/>
            <person name="Horikawa D.D."/>
            <person name="Saito Y."/>
            <person name="Kuwahara H."/>
            <person name="Kozuka-Hata H."/>
            <person name="Shin-I T."/>
            <person name="Minakuchi Y."/>
            <person name="Ohishi K."/>
            <person name="Motoyama A."/>
            <person name="Aizu T."/>
            <person name="Enomoto A."/>
            <person name="Kondo K."/>
            <person name="Tanaka S."/>
            <person name="Hara Y."/>
            <person name="Koshikawa S."/>
            <person name="Sagara H."/>
            <person name="Miura T."/>
            <person name="Yokobori S."/>
            <person name="Miyagawa K."/>
            <person name="Suzuki Y."/>
            <person name="Kubo T."/>
            <person name="Oyama M."/>
            <person name="Kohara Y."/>
            <person name="Fujiyama A."/>
            <person name="Arakawa K."/>
            <person name="Katayama T."/>
            <person name="Toyoda A."/>
            <person name="Kunieda T."/>
        </authorList>
    </citation>
    <scope>NUCLEOTIDE SEQUENCE [LARGE SCALE GENOMIC DNA]</scope>
    <source>
        <strain evidence="2 3">YOKOZUNA-1</strain>
    </source>
</reference>
<evidence type="ECO:0008006" key="4">
    <source>
        <dbReference type="Google" id="ProtNLM"/>
    </source>
</evidence>
<evidence type="ECO:0000313" key="3">
    <source>
        <dbReference type="Proteomes" id="UP000186922"/>
    </source>
</evidence>
<gene>
    <name evidence="2" type="primary">RvY_03495-1</name>
    <name evidence="2" type="synonym">RvY_03495.1</name>
    <name evidence="2" type="ORF">RvY_03495</name>
</gene>
<dbReference type="AlphaFoldDB" id="A0A1D1UYE9"/>
<organism evidence="2 3">
    <name type="scientific">Ramazzottius varieornatus</name>
    <name type="common">Water bear</name>
    <name type="synonym">Tardigrade</name>
    <dbReference type="NCBI Taxonomy" id="947166"/>
    <lineage>
        <taxon>Eukaryota</taxon>
        <taxon>Metazoa</taxon>
        <taxon>Ecdysozoa</taxon>
        <taxon>Tardigrada</taxon>
        <taxon>Eutardigrada</taxon>
        <taxon>Parachela</taxon>
        <taxon>Hypsibioidea</taxon>
        <taxon>Ramazzottiidae</taxon>
        <taxon>Ramazzottius</taxon>
    </lineage>
</organism>
<name>A0A1D1UYE9_RAMVA</name>
<proteinExistence type="predicted"/>
<sequence>MNAIIPYQLAVSAMLVPPFSTLPNFLSNPDFVAYGNKAVRESMLDSKDEVLRQFATRMNAINNSQNYYEFMTRNSSSKEVYLAHKEGEILLANYSCDFVEAVPNVLSLTIAPLWFKRDSDIYYKFAPRFERLLSEKLVDSDLGYYRESSYDVLRRANKSKNLCIAKPLPGNPDLGNRGLNLVDLTLPFVGIMLVNIVACVALLLEILVYRFSHRRIRPMTDQSNLDSLHRP</sequence>
<keyword evidence="1" id="KW-0812">Transmembrane</keyword>